<feature type="signal peptide" evidence="1">
    <location>
        <begin position="1"/>
        <end position="21"/>
    </location>
</feature>
<evidence type="ECO:0000256" key="1">
    <source>
        <dbReference type="SAM" id="SignalP"/>
    </source>
</evidence>
<gene>
    <name evidence="2" type="ORF">FNW17_03885</name>
</gene>
<dbReference type="Proteomes" id="UP000318585">
    <property type="component" value="Unassembled WGS sequence"/>
</dbReference>
<comment type="caution">
    <text evidence="2">The sequence shown here is derived from an EMBL/GenBank/DDBJ whole genome shotgun (WGS) entry which is preliminary data.</text>
</comment>
<dbReference type="AlphaFoldDB" id="A0A553CQU9"/>
<proteinExistence type="predicted"/>
<name>A0A553CQU9_9FLAO</name>
<feature type="chain" id="PRO_5022012007" description="Lipoprotein" evidence="1">
    <location>
        <begin position="22"/>
        <end position="307"/>
    </location>
</feature>
<evidence type="ECO:0000313" key="3">
    <source>
        <dbReference type="Proteomes" id="UP000318585"/>
    </source>
</evidence>
<reference evidence="2 3" key="1">
    <citation type="submission" date="2019-07" db="EMBL/GenBank/DDBJ databases">
        <title>Novel species of Flavobacterium.</title>
        <authorList>
            <person name="Liu Q."/>
            <person name="Xin Y.-H."/>
        </authorList>
    </citation>
    <scope>NUCLEOTIDE SEQUENCE [LARGE SCALE GENOMIC DNA]</scope>
    <source>
        <strain evidence="2 3">LB3P56</strain>
    </source>
</reference>
<sequence length="307" mass="33165">MKKFKLYSLALLVLAGLFSCEEDSDTLTGGAATGGLLTVNSGLVGYVVGNGNDYKYPVKVTGFQGDITTTKIEIYKSFTNVAGKKSNELLYKTIDVAESPKNQVIDFNVTYNELRSGITVNGAALPSDDSLLIIGDAWTLRYVTTTSNGDVHSNAKTTKVAVGTRFAGTYKVIDSNYWRLGVSNGGWNGDIRVIESVDATTYRYVGYAGLFASDANTHYFTINGAGVVSSPQTYNGKVQLLNGWPLITCASNPTDMVKSCGYAGPQNTVTKDDVNSKDRIYRTYGYYTGSGATGPREFYEALERVVN</sequence>
<dbReference type="EMBL" id="VJZR01000002">
    <property type="protein sequence ID" value="TRX22916.1"/>
    <property type="molecule type" value="Genomic_DNA"/>
</dbReference>
<keyword evidence="3" id="KW-1185">Reference proteome</keyword>
<protein>
    <recommendedName>
        <fullName evidence="4">Lipoprotein</fullName>
    </recommendedName>
</protein>
<dbReference type="RefSeq" id="WP_143391058.1">
    <property type="nucleotide sequence ID" value="NZ_VJZQ01000017.1"/>
</dbReference>
<evidence type="ECO:0000313" key="2">
    <source>
        <dbReference type="EMBL" id="TRX22916.1"/>
    </source>
</evidence>
<evidence type="ECO:0008006" key="4">
    <source>
        <dbReference type="Google" id="ProtNLM"/>
    </source>
</evidence>
<accession>A0A553CQU9</accession>
<keyword evidence="1" id="KW-0732">Signal</keyword>
<dbReference type="PROSITE" id="PS51257">
    <property type="entry name" value="PROKAR_LIPOPROTEIN"/>
    <property type="match status" value="1"/>
</dbReference>
<organism evidence="2 3">
    <name type="scientific">Flavobacterium franklandianum</name>
    <dbReference type="NCBI Taxonomy" id="2594430"/>
    <lineage>
        <taxon>Bacteria</taxon>
        <taxon>Pseudomonadati</taxon>
        <taxon>Bacteroidota</taxon>
        <taxon>Flavobacteriia</taxon>
        <taxon>Flavobacteriales</taxon>
        <taxon>Flavobacteriaceae</taxon>
        <taxon>Flavobacterium</taxon>
    </lineage>
</organism>
<dbReference type="OrthoDB" id="1450996at2"/>